<dbReference type="InterPro" id="IPR033132">
    <property type="entry name" value="GH_1_N_CS"/>
</dbReference>
<evidence type="ECO:0000256" key="7">
    <source>
        <dbReference type="ARBA" id="ARBA00023295"/>
    </source>
</evidence>
<dbReference type="GO" id="GO:0004565">
    <property type="term" value="F:beta-galactosidase activity"/>
    <property type="evidence" value="ECO:0007669"/>
    <property type="project" value="UniProtKB-EC"/>
</dbReference>
<dbReference type="PROSITE" id="PS00572">
    <property type="entry name" value="GLYCOSYL_HYDROL_F1_1"/>
    <property type="match status" value="1"/>
</dbReference>
<evidence type="ECO:0000256" key="1">
    <source>
        <dbReference type="ARBA" id="ARBA00000448"/>
    </source>
</evidence>
<keyword evidence="12" id="KW-1185">Reference proteome</keyword>
<organism evidence="11 12">
    <name type="scientific">Tumebacillus amylolyticus</name>
    <dbReference type="NCBI Taxonomy" id="2801339"/>
    <lineage>
        <taxon>Bacteria</taxon>
        <taxon>Bacillati</taxon>
        <taxon>Bacillota</taxon>
        <taxon>Bacilli</taxon>
        <taxon>Bacillales</taxon>
        <taxon>Alicyclobacillaceae</taxon>
        <taxon>Tumebacillus</taxon>
    </lineage>
</organism>
<accession>A0ABS1J603</accession>
<evidence type="ECO:0000256" key="2">
    <source>
        <dbReference type="ARBA" id="ARBA00010838"/>
    </source>
</evidence>
<evidence type="ECO:0000256" key="10">
    <source>
        <dbReference type="RuleBase" id="RU361175"/>
    </source>
</evidence>
<evidence type="ECO:0000313" key="12">
    <source>
        <dbReference type="Proteomes" id="UP000602284"/>
    </source>
</evidence>
<proteinExistence type="inferred from homology"/>
<dbReference type="EC" id="3.2.1.21" evidence="3 10"/>
<dbReference type="Pfam" id="PF00232">
    <property type="entry name" value="Glyco_hydro_1"/>
    <property type="match status" value="1"/>
</dbReference>
<evidence type="ECO:0000256" key="8">
    <source>
        <dbReference type="ARBA" id="ARBA00023326"/>
    </source>
</evidence>
<dbReference type="Gene3D" id="3.20.20.80">
    <property type="entry name" value="Glycosidases"/>
    <property type="match status" value="1"/>
</dbReference>
<dbReference type="InterPro" id="IPR018120">
    <property type="entry name" value="Glyco_hydro_1_AS"/>
</dbReference>
<dbReference type="Proteomes" id="UP000602284">
    <property type="component" value="Unassembled WGS sequence"/>
</dbReference>
<evidence type="ECO:0000256" key="5">
    <source>
        <dbReference type="ARBA" id="ARBA00023001"/>
    </source>
</evidence>
<dbReference type="InterPro" id="IPR017736">
    <property type="entry name" value="Glyco_hydro_1_beta-glucosidase"/>
</dbReference>
<evidence type="ECO:0000313" key="11">
    <source>
        <dbReference type="EMBL" id="MBL0385713.1"/>
    </source>
</evidence>
<dbReference type="PANTHER" id="PTHR10353">
    <property type="entry name" value="GLYCOSYL HYDROLASE"/>
    <property type="match status" value="1"/>
</dbReference>
<dbReference type="SUPFAM" id="SSF51445">
    <property type="entry name" value="(Trans)glycosidases"/>
    <property type="match status" value="1"/>
</dbReference>
<dbReference type="PANTHER" id="PTHR10353:SF36">
    <property type="entry name" value="LP05116P"/>
    <property type="match status" value="1"/>
</dbReference>
<keyword evidence="8" id="KW-0624">Polysaccharide degradation</keyword>
<dbReference type="InterPro" id="IPR017853">
    <property type="entry name" value="GH"/>
</dbReference>
<keyword evidence="6" id="KW-0119">Carbohydrate metabolism</keyword>
<dbReference type="PROSITE" id="PS00653">
    <property type="entry name" value="GLYCOSYL_HYDROL_F1_2"/>
    <property type="match status" value="1"/>
</dbReference>
<reference evidence="11 12" key="1">
    <citation type="submission" date="2021-01" db="EMBL/GenBank/DDBJ databases">
        <title>Tumebacillus sp. strain ITR2 16S ribosomal RNA gene Genome sequencing and assembly.</title>
        <authorList>
            <person name="Kang M."/>
        </authorList>
    </citation>
    <scope>NUCLEOTIDE SEQUENCE [LARGE SCALE GENOMIC DNA]</scope>
    <source>
        <strain evidence="11 12">ITR2</strain>
    </source>
</reference>
<dbReference type="NCBIfam" id="TIGR03356">
    <property type="entry name" value="BGL"/>
    <property type="match status" value="1"/>
</dbReference>
<dbReference type="InterPro" id="IPR001360">
    <property type="entry name" value="Glyco_hydro_1"/>
</dbReference>
<comment type="similarity">
    <text evidence="2 10">Belongs to the glycosyl hydrolase 1 family.</text>
</comment>
<keyword evidence="5" id="KW-0136">Cellulose degradation</keyword>
<protein>
    <recommendedName>
        <fullName evidence="3 10">Beta-glucosidase</fullName>
        <ecNumber evidence="3 10">3.2.1.21</ecNumber>
    </recommendedName>
</protein>
<feature type="active site" description="Nucleophile" evidence="9">
    <location>
        <position position="352"/>
    </location>
</feature>
<evidence type="ECO:0000256" key="6">
    <source>
        <dbReference type="ARBA" id="ARBA00023277"/>
    </source>
</evidence>
<evidence type="ECO:0000256" key="4">
    <source>
        <dbReference type="ARBA" id="ARBA00022801"/>
    </source>
</evidence>
<evidence type="ECO:0000256" key="9">
    <source>
        <dbReference type="PROSITE-ProRule" id="PRU10055"/>
    </source>
</evidence>
<name>A0ABS1J603_9BACL</name>
<dbReference type="EMBL" id="JAEQNB010000001">
    <property type="protein sequence ID" value="MBL0385713.1"/>
    <property type="molecule type" value="Genomic_DNA"/>
</dbReference>
<keyword evidence="7 10" id="KW-0326">Glycosidase</keyword>
<gene>
    <name evidence="11" type="ORF">JJB07_03530</name>
</gene>
<dbReference type="RefSeq" id="WP_201631167.1">
    <property type="nucleotide sequence ID" value="NZ_JAEQNB010000001.1"/>
</dbReference>
<comment type="catalytic activity">
    <reaction evidence="1 10">
        <text>Hydrolysis of terminal, non-reducing beta-D-glucosyl residues with release of beta-D-glucose.</text>
        <dbReference type="EC" id="3.2.1.21"/>
    </reaction>
</comment>
<comment type="caution">
    <text evidence="11">The sequence shown here is derived from an EMBL/GenBank/DDBJ whole genome shotgun (WGS) entry which is preliminary data.</text>
</comment>
<keyword evidence="4 10" id="KW-0378">Hydrolase</keyword>
<evidence type="ECO:0000256" key="3">
    <source>
        <dbReference type="ARBA" id="ARBA00012744"/>
    </source>
</evidence>
<sequence length="453" mass="51467">MKKFPNDFLWGVATASYQIEGAAHEDGRTSSIWDDFARTPGRVYEGHTGDVACDHYHRYPEDVQLMKELGVQAYRFSISWPRIFPEKGVINPEGFTFYRRLITELKEQGIQPAATIYHWDLPSWAQAEGGWTNRETVGHFLQYAQALFQEFGDEIPVWITHNEPWCAAFLGYGEGVHAPGHRNWREALAASHHLLLSHGLAVQAYRDMGLQGQIGITLNFTPTDAATSSPEDVAAAARWDGYANRWFVEPLFKGVYPADMVAWFEGQVGSFDFLQPGDLATIAVPIDFLGVNYYSRNVSKQGTEHELLQVDFQEGGGPVTDMGWEVHPQSLLQLLRRLEAEYVGRLPLYITENGAAYPDSLTDGAVHDEDRISYLQQHLEVCQQFVAEGGNLQGYYVWSFLDNFEWAFGYSKRFGIVYVDYETQERFPKDSARWFAETIGNNGVKVIKREDFT</sequence>
<dbReference type="PRINTS" id="PR00131">
    <property type="entry name" value="GLHYDRLASE1"/>
</dbReference>